<evidence type="ECO:0000256" key="4">
    <source>
        <dbReference type="ARBA" id="ARBA00022968"/>
    </source>
</evidence>
<dbReference type="Proteomes" id="UP000825729">
    <property type="component" value="Unassembled WGS sequence"/>
</dbReference>
<evidence type="ECO:0000313" key="10">
    <source>
        <dbReference type="Proteomes" id="UP000825729"/>
    </source>
</evidence>
<evidence type="ECO:0000313" key="9">
    <source>
        <dbReference type="EMBL" id="KAG9449176.1"/>
    </source>
</evidence>
<feature type="compositionally biased region" description="Polar residues" evidence="6">
    <location>
        <begin position="123"/>
        <end position="140"/>
    </location>
</feature>
<proteinExistence type="inferred from homology"/>
<keyword evidence="7" id="KW-1133">Transmembrane helix</keyword>
<organism evidence="9 10">
    <name type="scientific">Aristolochia fimbriata</name>
    <name type="common">White veined hardy Dutchman's pipe vine</name>
    <dbReference type="NCBI Taxonomy" id="158543"/>
    <lineage>
        <taxon>Eukaryota</taxon>
        <taxon>Viridiplantae</taxon>
        <taxon>Streptophyta</taxon>
        <taxon>Embryophyta</taxon>
        <taxon>Tracheophyta</taxon>
        <taxon>Spermatophyta</taxon>
        <taxon>Magnoliopsida</taxon>
        <taxon>Magnoliidae</taxon>
        <taxon>Piperales</taxon>
        <taxon>Aristolochiaceae</taxon>
        <taxon>Aristolochia</taxon>
    </lineage>
</organism>
<dbReference type="InterPro" id="IPR004263">
    <property type="entry name" value="Exostosin"/>
</dbReference>
<evidence type="ECO:0000256" key="3">
    <source>
        <dbReference type="ARBA" id="ARBA00022676"/>
    </source>
</evidence>
<keyword evidence="3" id="KW-0328">Glycosyltransferase</keyword>
<keyword evidence="7" id="KW-0472">Membrane</keyword>
<sequence>MEPVLLWQKLWQVETKRMTLAIGMVVSLIIAFQSLFLAHKNVNSLIPGISFQLFGQNTSSNGEALSGEVLLNDSENKSEAPVMVGRFKQKEDSEGDFGLYVTKEEVRGSEDGITEDKARYLGNDSSTEDSSIVGTSSTGKQANERIFRGRNMGPCQTLPPFLSDTLILKCFPTLRKKGWLPRKTIFEMNNILLQSRVSSHAMKPRWPSARDHELLSAKLQIENASLTVHDPHLYAPLFRNVSMFTRSYELMERLLKVYVYKDGEKPIFHQPGLFGVYGSEGWFMKLLENNKHFVVKNPKKAHLFYLPFSSRKLRFTFADRGLNRRQMAAYLRQYVDLVAAKYPFWNRTGGADHFFAACHDWAPYLTRNKLEASIRVLCNADLSEGFKLGKDASLPVTFVRNVSNPLKDLGGLPATERPTLAFFSGSRHGPVREILLKYWENKDTDPAMKIFGPTQGLMNESAYVQHMKSSRYCICARGYGVHTPRVVEAIFYECVPVIISDNYVPPFFEIFDWEAFAVFVPEIGIPKLKDILLSIPEEKYLTMQGGVKRVQQHFLWHANPIKYDVFHMILHSVWFSRLNRLK</sequence>
<evidence type="ECO:0000259" key="8">
    <source>
        <dbReference type="Pfam" id="PF03016"/>
    </source>
</evidence>
<dbReference type="AlphaFoldDB" id="A0AAV7EN73"/>
<keyword evidence="4" id="KW-0735">Signal-anchor</keyword>
<dbReference type="Pfam" id="PF03016">
    <property type="entry name" value="Exostosin_GT47"/>
    <property type="match status" value="1"/>
</dbReference>
<evidence type="ECO:0000256" key="5">
    <source>
        <dbReference type="ARBA" id="ARBA00023034"/>
    </source>
</evidence>
<evidence type="ECO:0000256" key="1">
    <source>
        <dbReference type="ARBA" id="ARBA00004323"/>
    </source>
</evidence>
<dbReference type="GO" id="GO:0016757">
    <property type="term" value="F:glycosyltransferase activity"/>
    <property type="evidence" value="ECO:0007669"/>
    <property type="project" value="UniProtKB-KW"/>
</dbReference>
<dbReference type="PANTHER" id="PTHR11062">
    <property type="entry name" value="EXOSTOSIN HEPARAN SULFATE GLYCOSYLTRANSFERASE -RELATED"/>
    <property type="match status" value="1"/>
</dbReference>
<evidence type="ECO:0000256" key="6">
    <source>
        <dbReference type="SAM" id="MobiDB-lite"/>
    </source>
</evidence>
<reference evidence="9 10" key="1">
    <citation type="submission" date="2021-07" db="EMBL/GenBank/DDBJ databases">
        <title>The Aristolochia fimbriata genome: insights into angiosperm evolution, floral development and chemical biosynthesis.</title>
        <authorList>
            <person name="Jiao Y."/>
        </authorList>
    </citation>
    <scope>NUCLEOTIDE SEQUENCE [LARGE SCALE GENOMIC DNA]</scope>
    <source>
        <strain evidence="9">IBCAS-2021</strain>
        <tissue evidence="9">Leaf</tissue>
    </source>
</reference>
<keyword evidence="10" id="KW-1185">Reference proteome</keyword>
<evidence type="ECO:0000256" key="7">
    <source>
        <dbReference type="SAM" id="Phobius"/>
    </source>
</evidence>
<dbReference type="InterPro" id="IPR040911">
    <property type="entry name" value="Exostosin_GT47"/>
</dbReference>
<feature type="region of interest" description="Disordered" evidence="6">
    <location>
        <begin position="120"/>
        <end position="140"/>
    </location>
</feature>
<keyword evidence="7" id="KW-0812">Transmembrane</keyword>
<feature type="domain" description="Exostosin GT47" evidence="8">
    <location>
        <begin position="252"/>
        <end position="533"/>
    </location>
</feature>
<feature type="transmembrane region" description="Helical" evidence="7">
    <location>
        <begin position="20"/>
        <end position="38"/>
    </location>
</feature>
<protein>
    <recommendedName>
        <fullName evidence="8">Exostosin GT47 domain-containing protein</fullName>
    </recommendedName>
</protein>
<comment type="subcellular location">
    <subcellularLocation>
        <location evidence="1">Golgi apparatus membrane</location>
        <topology evidence="1">Single-pass type II membrane protein</topology>
    </subcellularLocation>
</comment>
<comment type="caution">
    <text evidence="9">The sequence shown here is derived from an EMBL/GenBank/DDBJ whole genome shotgun (WGS) entry which is preliminary data.</text>
</comment>
<name>A0AAV7EN73_ARIFI</name>
<dbReference type="PANTHER" id="PTHR11062:SF77">
    <property type="entry name" value="GLYCOSYLTRANSFERASE FAMILY EXOSTOSIN PROTEIN"/>
    <property type="match status" value="1"/>
</dbReference>
<evidence type="ECO:0000256" key="2">
    <source>
        <dbReference type="ARBA" id="ARBA00010271"/>
    </source>
</evidence>
<dbReference type="GO" id="GO:0000139">
    <property type="term" value="C:Golgi membrane"/>
    <property type="evidence" value="ECO:0007669"/>
    <property type="project" value="UniProtKB-SubCell"/>
</dbReference>
<comment type="similarity">
    <text evidence="2">Belongs to the glycosyltransferase 47 family.</text>
</comment>
<accession>A0AAV7EN73</accession>
<gene>
    <name evidence="9" type="ORF">H6P81_009141</name>
</gene>
<dbReference type="EMBL" id="JAINDJ010000004">
    <property type="protein sequence ID" value="KAG9449176.1"/>
    <property type="molecule type" value="Genomic_DNA"/>
</dbReference>
<keyword evidence="3" id="KW-0808">Transferase</keyword>
<keyword evidence="5" id="KW-0333">Golgi apparatus</keyword>